<keyword evidence="1" id="KW-0324">Glycolysis</keyword>
<evidence type="ECO:0000256" key="2">
    <source>
        <dbReference type="ARBA" id="ARBA00023235"/>
    </source>
</evidence>
<dbReference type="Gene3D" id="3.40.50.1240">
    <property type="entry name" value="Phosphoglycerate mutase-like"/>
    <property type="match status" value="1"/>
</dbReference>
<feature type="binding site" evidence="4">
    <location>
        <begin position="7"/>
        <end position="14"/>
    </location>
    <ligand>
        <name>substrate</name>
    </ligand>
</feature>
<accession>A0A5C1YE15</accession>
<dbReference type="CDD" id="cd07067">
    <property type="entry name" value="HP_PGM_like"/>
    <property type="match status" value="1"/>
</dbReference>
<dbReference type="InterPro" id="IPR001345">
    <property type="entry name" value="PG/BPGM_mutase_AS"/>
</dbReference>
<dbReference type="PANTHER" id="PTHR48100:SF1">
    <property type="entry name" value="HISTIDINE PHOSPHATASE FAMILY PROTEIN-RELATED"/>
    <property type="match status" value="1"/>
</dbReference>
<feature type="active site" description="Tele-phosphohistidine intermediate" evidence="3">
    <location>
        <position position="8"/>
    </location>
</feature>
<protein>
    <submittedName>
        <fullName evidence="5">Histidine phosphatase family protein</fullName>
    </submittedName>
</protein>
<dbReference type="InterPro" id="IPR029033">
    <property type="entry name" value="His_PPase_superfam"/>
</dbReference>
<evidence type="ECO:0000313" key="5">
    <source>
        <dbReference type="EMBL" id="QEO13770.1"/>
    </source>
</evidence>
<evidence type="ECO:0000256" key="3">
    <source>
        <dbReference type="PIRSR" id="PIRSR613078-1"/>
    </source>
</evidence>
<evidence type="ECO:0000313" key="6">
    <source>
        <dbReference type="Proteomes" id="UP000324678"/>
    </source>
</evidence>
<dbReference type="EMBL" id="CP043505">
    <property type="protein sequence ID" value="QEO13770.1"/>
    <property type="molecule type" value="Genomic_DNA"/>
</dbReference>
<name>A0A5C1YE15_9MICO</name>
<reference evidence="5 6" key="1">
    <citation type="submission" date="2019-09" db="EMBL/GenBank/DDBJ databases">
        <title>Genome sequencing of strain KACC 19306.</title>
        <authorList>
            <person name="Heo J."/>
            <person name="Kim S.-J."/>
            <person name="Kim J.-S."/>
            <person name="Hong S.-B."/>
            <person name="Kwon S.-W."/>
        </authorList>
    </citation>
    <scope>NUCLEOTIDE SEQUENCE [LARGE SCALE GENOMIC DNA]</scope>
    <source>
        <strain evidence="5 6">KACC 19306</strain>
    </source>
</reference>
<dbReference type="PROSITE" id="PS00175">
    <property type="entry name" value="PG_MUTASE"/>
    <property type="match status" value="1"/>
</dbReference>
<evidence type="ECO:0000256" key="4">
    <source>
        <dbReference type="PIRSR" id="PIRSR613078-2"/>
    </source>
</evidence>
<dbReference type="SUPFAM" id="SSF53254">
    <property type="entry name" value="Phosphoglycerate mutase-like"/>
    <property type="match status" value="1"/>
</dbReference>
<feature type="active site" description="Proton donor/acceptor" evidence="3">
    <location>
        <position position="83"/>
    </location>
</feature>
<proteinExistence type="predicted"/>
<keyword evidence="2" id="KW-0413">Isomerase</keyword>
<dbReference type="SMART" id="SM00855">
    <property type="entry name" value="PGAM"/>
    <property type="match status" value="1"/>
</dbReference>
<organism evidence="5 6">
    <name type="scientific">Agromyces intestinalis</name>
    <dbReference type="NCBI Taxonomy" id="2592652"/>
    <lineage>
        <taxon>Bacteria</taxon>
        <taxon>Bacillati</taxon>
        <taxon>Actinomycetota</taxon>
        <taxon>Actinomycetes</taxon>
        <taxon>Micrococcales</taxon>
        <taxon>Microbacteriaceae</taxon>
        <taxon>Agromyces</taxon>
    </lineage>
</organism>
<dbReference type="PANTHER" id="PTHR48100">
    <property type="entry name" value="BROAD-SPECIFICITY PHOSPHATASE YOR283W-RELATED"/>
    <property type="match status" value="1"/>
</dbReference>
<feature type="binding site" evidence="4">
    <location>
        <position position="58"/>
    </location>
    <ligand>
        <name>substrate</name>
    </ligand>
</feature>
<gene>
    <name evidence="5" type="ORF">FLP10_04540</name>
</gene>
<sequence>MLLALIRHGQTDWNLALRMQGRADIPLNATGRAQARAAASGIAALAPWNLVVSSTLGRARETAAILAAELGIELGGAYDELVEEEFGDAEGMLVAEVRHRWPVRDTIPNAEPAAEVGPRGLRGLERIRADHPGRSVLAVAHGTLIRRTLAEITGHDAADYPKLDNCSASLIEADASGWTVHTAGGVPLAELLGDAVA</sequence>
<dbReference type="KEGG" id="ail:FLP10_04540"/>
<dbReference type="RefSeq" id="WP_149159793.1">
    <property type="nucleotide sequence ID" value="NZ_CP043505.1"/>
</dbReference>
<dbReference type="AlphaFoldDB" id="A0A5C1YE15"/>
<evidence type="ECO:0000256" key="1">
    <source>
        <dbReference type="ARBA" id="ARBA00023152"/>
    </source>
</evidence>
<dbReference type="InterPro" id="IPR013078">
    <property type="entry name" value="His_Pase_superF_clade-1"/>
</dbReference>
<dbReference type="Pfam" id="PF00300">
    <property type="entry name" value="His_Phos_1"/>
    <property type="match status" value="1"/>
</dbReference>
<dbReference type="OrthoDB" id="4697614at2"/>
<dbReference type="GO" id="GO:0005737">
    <property type="term" value="C:cytoplasm"/>
    <property type="evidence" value="ECO:0007669"/>
    <property type="project" value="TreeGrafter"/>
</dbReference>
<dbReference type="GO" id="GO:0016791">
    <property type="term" value="F:phosphatase activity"/>
    <property type="evidence" value="ECO:0007669"/>
    <property type="project" value="TreeGrafter"/>
</dbReference>
<keyword evidence="6" id="KW-1185">Reference proteome</keyword>
<dbReference type="InterPro" id="IPR050275">
    <property type="entry name" value="PGM_Phosphatase"/>
</dbReference>
<dbReference type="Proteomes" id="UP000324678">
    <property type="component" value="Chromosome"/>
</dbReference>